<keyword evidence="1" id="KW-0472">Membrane</keyword>
<evidence type="ECO:0000256" key="1">
    <source>
        <dbReference type="SAM" id="Phobius"/>
    </source>
</evidence>
<organism evidence="2 3">
    <name type="scientific">Acrobeloides nanus</name>
    <dbReference type="NCBI Taxonomy" id="290746"/>
    <lineage>
        <taxon>Eukaryota</taxon>
        <taxon>Metazoa</taxon>
        <taxon>Ecdysozoa</taxon>
        <taxon>Nematoda</taxon>
        <taxon>Chromadorea</taxon>
        <taxon>Rhabditida</taxon>
        <taxon>Tylenchina</taxon>
        <taxon>Cephalobomorpha</taxon>
        <taxon>Cephaloboidea</taxon>
        <taxon>Cephalobidae</taxon>
        <taxon>Acrobeloides</taxon>
    </lineage>
</organism>
<feature type="transmembrane region" description="Helical" evidence="1">
    <location>
        <begin position="61"/>
        <end position="81"/>
    </location>
</feature>
<dbReference type="WBParaSite" id="ACRNAN_scaffold3217.g31756.t1">
    <property type="protein sequence ID" value="ACRNAN_scaffold3217.g31756.t1"/>
    <property type="gene ID" value="ACRNAN_scaffold3217.g31756"/>
</dbReference>
<evidence type="ECO:0000313" key="2">
    <source>
        <dbReference type="Proteomes" id="UP000887540"/>
    </source>
</evidence>
<evidence type="ECO:0000313" key="3">
    <source>
        <dbReference type="WBParaSite" id="ACRNAN_scaffold3217.g31756.t1"/>
    </source>
</evidence>
<accession>A0A914DNS3</accession>
<keyword evidence="1" id="KW-0812">Transmembrane</keyword>
<sequence>MYALIIGKIVAMRFKFYSEQGKLNKNDKVLAIQFFILCAIQYALSNVENYFGETETNYHGLVLMSLPILIQFFNAAALLTTNKMVRRGMKKVIVRGNANTQFFVSAIGDPAKSKWHKSVKTTINAVSPIRSNVTVIRS</sequence>
<dbReference type="AlphaFoldDB" id="A0A914DNS3"/>
<keyword evidence="2" id="KW-1185">Reference proteome</keyword>
<keyword evidence="1" id="KW-1133">Transmembrane helix</keyword>
<dbReference type="Proteomes" id="UP000887540">
    <property type="component" value="Unplaced"/>
</dbReference>
<name>A0A914DNS3_9BILA</name>
<proteinExistence type="predicted"/>
<protein>
    <submittedName>
        <fullName evidence="3">Uncharacterized protein</fullName>
    </submittedName>
</protein>
<reference evidence="3" key="1">
    <citation type="submission" date="2022-11" db="UniProtKB">
        <authorList>
            <consortium name="WormBaseParasite"/>
        </authorList>
    </citation>
    <scope>IDENTIFICATION</scope>
</reference>